<dbReference type="OrthoDB" id="10253115at2759"/>
<feature type="domain" description="AMP-dependent synthetase/ligase" evidence="2">
    <location>
        <begin position="205"/>
        <end position="370"/>
    </location>
</feature>
<feature type="domain" description="AMP-dependent synthetase/ligase" evidence="2">
    <location>
        <begin position="396"/>
        <end position="584"/>
    </location>
</feature>
<proteinExistence type="predicted"/>
<evidence type="ECO:0000313" key="4">
    <source>
        <dbReference type="EMBL" id="KAH7446661.1"/>
    </source>
</evidence>
<keyword evidence="5" id="KW-1185">Reference proteome</keyword>
<name>A0A8T2VDY3_CERRI</name>
<reference evidence="4" key="1">
    <citation type="submission" date="2021-08" db="EMBL/GenBank/DDBJ databases">
        <title>WGS assembly of Ceratopteris richardii.</title>
        <authorList>
            <person name="Marchant D.B."/>
            <person name="Chen G."/>
            <person name="Jenkins J."/>
            <person name="Shu S."/>
            <person name="Leebens-Mack J."/>
            <person name="Grimwood J."/>
            <person name="Schmutz J."/>
            <person name="Soltis P."/>
            <person name="Soltis D."/>
            <person name="Chen Z.-H."/>
        </authorList>
    </citation>
    <scope>NUCLEOTIDE SEQUENCE</scope>
    <source>
        <strain evidence="4">Whitten #5841</strain>
        <tissue evidence="4">Leaf</tissue>
    </source>
</reference>
<dbReference type="Gene3D" id="3.40.50.12780">
    <property type="entry name" value="N-terminal domain of ligase-like"/>
    <property type="match status" value="1"/>
</dbReference>
<dbReference type="OMA" id="MPNTWQT"/>
<dbReference type="AlphaFoldDB" id="A0A8T2VDY3"/>
<dbReference type="InterPro" id="IPR045851">
    <property type="entry name" value="AMP-bd_C_sf"/>
</dbReference>
<evidence type="ECO:0000259" key="2">
    <source>
        <dbReference type="Pfam" id="PF00501"/>
    </source>
</evidence>
<feature type="domain" description="AMP-binding enzyme C-terminal" evidence="3">
    <location>
        <begin position="661"/>
        <end position="735"/>
    </location>
</feature>
<evidence type="ECO:0000259" key="3">
    <source>
        <dbReference type="Pfam" id="PF13193"/>
    </source>
</evidence>
<keyword evidence="1" id="KW-1133">Transmembrane helix</keyword>
<accession>A0A8T2VDY3</accession>
<keyword evidence="1" id="KW-0812">Transmembrane</keyword>
<protein>
    <submittedName>
        <fullName evidence="4">Uncharacterized protein</fullName>
    </submittedName>
</protein>
<evidence type="ECO:0000256" key="1">
    <source>
        <dbReference type="SAM" id="Phobius"/>
    </source>
</evidence>
<dbReference type="Proteomes" id="UP000825935">
    <property type="component" value="Chromosome 1"/>
</dbReference>
<dbReference type="EMBL" id="CM035406">
    <property type="protein sequence ID" value="KAH7446661.1"/>
    <property type="molecule type" value="Genomic_DNA"/>
</dbReference>
<dbReference type="Pfam" id="PF13193">
    <property type="entry name" value="AMP-binding_C"/>
    <property type="match status" value="1"/>
</dbReference>
<dbReference type="InterPro" id="IPR025110">
    <property type="entry name" value="AMP-bd_C"/>
</dbReference>
<dbReference type="PANTHER" id="PTHR44378:SF1">
    <property type="entry name" value="ACYL-ACTIVATING ENZYME 18, PEROXISOMAL-RELATED"/>
    <property type="match status" value="1"/>
</dbReference>
<keyword evidence="1" id="KW-0472">Membrane</keyword>
<dbReference type="InterPro" id="IPR042099">
    <property type="entry name" value="ANL_N_sf"/>
</dbReference>
<comment type="caution">
    <text evidence="4">The sequence shown here is derived from an EMBL/GenBank/DDBJ whole genome shotgun (WGS) entry which is preliminary data.</text>
</comment>
<evidence type="ECO:0000313" key="5">
    <source>
        <dbReference type="Proteomes" id="UP000825935"/>
    </source>
</evidence>
<dbReference type="Pfam" id="PF00501">
    <property type="entry name" value="AMP-binding"/>
    <property type="match status" value="2"/>
</dbReference>
<organism evidence="4 5">
    <name type="scientific">Ceratopteris richardii</name>
    <name type="common">Triangle waterfern</name>
    <dbReference type="NCBI Taxonomy" id="49495"/>
    <lineage>
        <taxon>Eukaryota</taxon>
        <taxon>Viridiplantae</taxon>
        <taxon>Streptophyta</taxon>
        <taxon>Embryophyta</taxon>
        <taxon>Tracheophyta</taxon>
        <taxon>Polypodiopsida</taxon>
        <taxon>Polypodiidae</taxon>
        <taxon>Polypodiales</taxon>
        <taxon>Pteridineae</taxon>
        <taxon>Pteridaceae</taxon>
        <taxon>Parkerioideae</taxon>
        <taxon>Ceratopteris</taxon>
    </lineage>
</organism>
<dbReference type="Gene3D" id="3.30.300.30">
    <property type="match status" value="1"/>
</dbReference>
<dbReference type="SUPFAM" id="SSF56801">
    <property type="entry name" value="Acetyl-CoA synthetase-like"/>
    <property type="match status" value="1"/>
</dbReference>
<dbReference type="InterPro" id="IPR000873">
    <property type="entry name" value="AMP-dep_synth/lig_dom"/>
</dbReference>
<feature type="transmembrane region" description="Helical" evidence="1">
    <location>
        <begin position="248"/>
        <end position="265"/>
    </location>
</feature>
<gene>
    <name evidence="4" type="ORF">KP509_01G067300</name>
</gene>
<dbReference type="PANTHER" id="PTHR44378">
    <property type="entry name" value="ACYL-ACTIVATING ENZYME 17, PEROXISOMAL-RELATED"/>
    <property type="match status" value="1"/>
</dbReference>
<sequence length="755" mass="83470">MSQPHEPKAVAAISPDDLVACGLPLHEAHVFHRRLQETLREVGSAPALWRIVSKELLHPKHPHELHRFMYNSVYKDWDHERQGPPPIWFPTQEIAWTTNLGRFMEAHGRKLLGSLYYDPIESYTIMQKFSVDHPELYWPLVFNELSIHFHAQPSSIFVNPTALCPAGTWLPGAVLNAAESCLLPRPSIGKSDANNAIIVRHEGSKSIRMMTYAELRSSVSQVANAVDGLGFRKGDVFAIDMPMNINSVIIYLAVILAGYIIAPIADSFSAPEIATRIRISKAKAIFTQDVICRGGRTLTLYSRIVEANSPMAIVVPASGDSLQVILRTGDVPWEKFLASTNAMSRPWHYEAIQQPIEACTSILFSSGTSGCIFAYNNIKLFFLVSMRLIHVLCLLGEPKAIPYSHLQPIRLVEDAWAHLDVKAGDVMIFPTNLGWMVGPLLVYSCFLTGATLGLYNGSPLDRGFGEFVQDAGTTILGTVPSMVKSWRKSNCMESLDWSTIRLICSTGEASNVDDDLWLMAKAFYKPVIEACGGTELAAAFLHGSLLQPQALGAFSTPSMATSFVILDDHHVPYPDNQPCLGELALMPTLGESHTLLNADHNKIYYEGMPLYNGMRLRRHGDMFERTVSGFYKSHGRVDDTMNLGGIKTSAVDIERVCNKANKDVIETAAVAVPPAMGGPDQLFIFVVLAGITGTQLTAEVLKETFTKLLKAELNPYFKVGSVVIVNELPRTATNKIMRRVLRSQAINAQKLRNRL</sequence>